<accession>A0A1H0GLU8</accession>
<feature type="domain" description="DUF4143" evidence="2">
    <location>
        <begin position="254"/>
        <end position="411"/>
    </location>
</feature>
<evidence type="ECO:0000313" key="3">
    <source>
        <dbReference type="EMBL" id="SHJ89444.1"/>
    </source>
</evidence>
<proteinExistence type="predicted"/>
<dbReference type="OrthoDB" id="9771844at2"/>
<dbReference type="InterPro" id="IPR025420">
    <property type="entry name" value="DUF4143"/>
</dbReference>
<feature type="domain" description="AAA" evidence="1">
    <location>
        <begin position="52"/>
        <end position="184"/>
    </location>
</feature>
<reference evidence="3 4" key="1">
    <citation type="submission" date="2016-11" db="EMBL/GenBank/DDBJ databases">
        <authorList>
            <person name="Varghese N."/>
            <person name="Submissions S."/>
        </authorList>
    </citation>
    <scope>NUCLEOTIDE SEQUENCE [LARGE SCALE GENOMIC DNA]</scope>
    <source>
        <strain evidence="3 4">DSM 29620</strain>
    </source>
</reference>
<evidence type="ECO:0000313" key="4">
    <source>
        <dbReference type="Proteomes" id="UP000324252"/>
    </source>
</evidence>
<dbReference type="PANTHER" id="PTHR33295">
    <property type="entry name" value="ATPASE"/>
    <property type="match status" value="1"/>
</dbReference>
<dbReference type="InterPro" id="IPR041682">
    <property type="entry name" value="AAA_14"/>
</dbReference>
<name>A0A1H0GLU8_9RHOB</name>
<dbReference type="Proteomes" id="UP000324252">
    <property type="component" value="Unassembled WGS sequence"/>
</dbReference>
<gene>
    <name evidence="3" type="ORF">SAMN05444142_102285</name>
</gene>
<keyword evidence="4" id="KW-1185">Reference proteome</keyword>
<dbReference type="CDD" id="cd00009">
    <property type="entry name" value="AAA"/>
    <property type="match status" value="1"/>
</dbReference>
<evidence type="ECO:0000259" key="1">
    <source>
        <dbReference type="Pfam" id="PF13173"/>
    </source>
</evidence>
<evidence type="ECO:0000259" key="2">
    <source>
        <dbReference type="Pfam" id="PF13635"/>
    </source>
</evidence>
<dbReference type="Gene3D" id="3.40.50.300">
    <property type="entry name" value="P-loop containing nucleotide triphosphate hydrolases"/>
    <property type="match status" value="1"/>
</dbReference>
<dbReference type="SUPFAM" id="SSF52540">
    <property type="entry name" value="P-loop containing nucleoside triphosphate hydrolases"/>
    <property type="match status" value="1"/>
</dbReference>
<dbReference type="EMBL" id="FQZZ01000002">
    <property type="protein sequence ID" value="SHJ89444.1"/>
    <property type="molecule type" value="Genomic_DNA"/>
</dbReference>
<dbReference type="AlphaFoldDB" id="A0A1H0GLU8"/>
<sequence>MLEIAKSDILKSLRRDNPWWDASYKMAQSPTEKTRAYFSPFSTLALDWSVRRSTILMGPRRVGKTVMLRQLIEKAINEGFSGQNILFVSIDTPLYSGMPLSRLIDLFEEETEHDAQAKRIIVFDEIQYLKDWEVHLKVLTDQHPNTRFIASGSAAAALRLKSQESGAGRFTDFFLPPLTFAEFLAFREMEADLIKSAPIGATLRFSTPNIERLNDEFINYLNFGGYPEAVLNPAIQADVQRFLGRDIIDKVLLRDLPSLYGIQDIQELNRLFTTIAYHTGQEISLDGLAQSSGVAKNTITKYLEYLEAAFLVVRIRRVDDTGKTFQRMRNFKVYLTNPSMRAALFAPIADGDDAMGAMAETAIFSQWFHSDLMKNLHYARWKQGRTDLEVDLVRVDPARLKPTWAYEIKWSDRYASDQPGELRGLVEFAKRNFANSVPAGATTKTITAESEIDGVLIRHFPCALHCYQVGKNVAEGRAP</sequence>
<protein>
    <submittedName>
        <fullName evidence="3">Uncharacterized protein</fullName>
    </submittedName>
</protein>
<dbReference type="Pfam" id="PF13173">
    <property type="entry name" value="AAA_14"/>
    <property type="match status" value="1"/>
</dbReference>
<dbReference type="InterPro" id="IPR027417">
    <property type="entry name" value="P-loop_NTPase"/>
</dbReference>
<dbReference type="PANTHER" id="PTHR33295:SF18">
    <property type="entry name" value="AAA+ ATPASE DOMAIN-CONTAINING PROTEIN"/>
    <property type="match status" value="1"/>
</dbReference>
<dbReference type="RefSeq" id="WP_149787952.1">
    <property type="nucleotide sequence ID" value="NZ_FNIO01000003.1"/>
</dbReference>
<organism evidence="3 4">
    <name type="scientific">Lutimaribacter pacificus</name>
    <dbReference type="NCBI Taxonomy" id="391948"/>
    <lineage>
        <taxon>Bacteria</taxon>
        <taxon>Pseudomonadati</taxon>
        <taxon>Pseudomonadota</taxon>
        <taxon>Alphaproteobacteria</taxon>
        <taxon>Rhodobacterales</taxon>
        <taxon>Roseobacteraceae</taxon>
        <taxon>Lutimaribacter</taxon>
    </lineage>
</organism>
<dbReference type="Pfam" id="PF13635">
    <property type="entry name" value="DUF4143"/>
    <property type="match status" value="1"/>
</dbReference>